<proteinExistence type="predicted"/>
<protein>
    <submittedName>
        <fullName evidence="4">Uncharacterized protein</fullName>
    </submittedName>
</protein>
<feature type="region of interest" description="Disordered" evidence="2">
    <location>
        <begin position="71"/>
        <end position="136"/>
    </location>
</feature>
<dbReference type="EMBL" id="OU899034">
    <property type="protein sequence ID" value="CAH1712515.1"/>
    <property type="molecule type" value="Genomic_DNA"/>
</dbReference>
<accession>A0A9P0INN9</accession>
<dbReference type="AlphaFoldDB" id="A0A9P0INN9"/>
<feature type="chain" id="PRO_5040133954" evidence="3">
    <location>
        <begin position="28"/>
        <end position="271"/>
    </location>
</feature>
<reference evidence="4" key="1">
    <citation type="submission" date="2022-02" db="EMBL/GenBank/DDBJ databases">
        <authorList>
            <person name="King R."/>
        </authorList>
    </citation>
    <scope>NUCLEOTIDE SEQUENCE</scope>
</reference>
<feature type="compositionally biased region" description="Low complexity" evidence="2">
    <location>
        <begin position="71"/>
        <end position="86"/>
    </location>
</feature>
<organism evidence="4 5">
    <name type="scientific">Aphis gossypii</name>
    <name type="common">Cotton aphid</name>
    <dbReference type="NCBI Taxonomy" id="80765"/>
    <lineage>
        <taxon>Eukaryota</taxon>
        <taxon>Metazoa</taxon>
        <taxon>Ecdysozoa</taxon>
        <taxon>Arthropoda</taxon>
        <taxon>Hexapoda</taxon>
        <taxon>Insecta</taxon>
        <taxon>Pterygota</taxon>
        <taxon>Neoptera</taxon>
        <taxon>Paraneoptera</taxon>
        <taxon>Hemiptera</taxon>
        <taxon>Sternorrhyncha</taxon>
        <taxon>Aphidomorpha</taxon>
        <taxon>Aphidoidea</taxon>
        <taxon>Aphididae</taxon>
        <taxon>Aphidini</taxon>
        <taxon>Aphis</taxon>
        <taxon>Aphis</taxon>
    </lineage>
</organism>
<reference evidence="4" key="2">
    <citation type="submission" date="2022-10" db="EMBL/GenBank/DDBJ databases">
        <authorList>
            <consortium name="ENA_rothamsted_submissions"/>
            <consortium name="culmorum"/>
            <person name="King R."/>
        </authorList>
    </citation>
    <scope>NUCLEOTIDE SEQUENCE</scope>
</reference>
<feature type="coiled-coil region" evidence="1">
    <location>
        <begin position="234"/>
        <end position="263"/>
    </location>
</feature>
<name>A0A9P0INN9_APHGO</name>
<evidence type="ECO:0000256" key="3">
    <source>
        <dbReference type="SAM" id="SignalP"/>
    </source>
</evidence>
<keyword evidence="1" id="KW-0175">Coiled coil</keyword>
<evidence type="ECO:0000256" key="1">
    <source>
        <dbReference type="SAM" id="Coils"/>
    </source>
</evidence>
<keyword evidence="3" id="KW-0732">Signal</keyword>
<feature type="signal peptide" evidence="3">
    <location>
        <begin position="1"/>
        <end position="27"/>
    </location>
</feature>
<gene>
    <name evidence="4" type="ORF">APHIGO_LOCUS2036</name>
</gene>
<evidence type="ECO:0000313" key="4">
    <source>
        <dbReference type="EMBL" id="CAH1712515.1"/>
    </source>
</evidence>
<sequence length="271" mass="30217">MKTLIESKIYMLYCALIVCSLASTSRTANTSDTDATEKVSSFNSTEVTSGSEQYEDFLLSHILTTSIAIPKKSSTTTPGTPSVTVPYKLPHSDGTTTEGFSNPPNLKPKPNKGNSVSGKRYDSSERIPTNGDTRSTPKEHVTMFALENSSTTKKSKPIWGLPTLSPIAQILLSHNSQMEEMEKKSVEQPTRPPMMHVRNKGICRDPEIRKYLAQCQNKAKKTGETGIQRKQGVYKTETTTIENEKEKKRKMELEQIMSDMESDRFNSILNV</sequence>
<dbReference type="Proteomes" id="UP001154329">
    <property type="component" value="Chromosome 1"/>
</dbReference>
<keyword evidence="5" id="KW-1185">Reference proteome</keyword>
<feature type="region of interest" description="Disordered" evidence="2">
    <location>
        <begin position="28"/>
        <end position="47"/>
    </location>
</feature>
<evidence type="ECO:0000256" key="2">
    <source>
        <dbReference type="SAM" id="MobiDB-lite"/>
    </source>
</evidence>
<evidence type="ECO:0000313" key="5">
    <source>
        <dbReference type="Proteomes" id="UP001154329"/>
    </source>
</evidence>